<proteinExistence type="inferred from homology"/>
<dbReference type="Proteomes" id="UP000282741">
    <property type="component" value="Chromosome"/>
</dbReference>
<evidence type="ECO:0000313" key="5">
    <source>
        <dbReference type="Proteomes" id="UP000282741"/>
    </source>
</evidence>
<feature type="domain" description="Leucine-binding protein" evidence="3">
    <location>
        <begin position="94"/>
        <end position="429"/>
    </location>
</feature>
<reference evidence="5" key="1">
    <citation type="submission" date="2017-10" db="EMBL/GenBank/DDBJ databases">
        <title>Whole genome sequencing of various Bordetella species.</title>
        <authorList>
            <person name="Weigand M.R."/>
            <person name="Loparev V."/>
            <person name="Peng Y."/>
            <person name="Bowden K.E."/>
            <person name="Tondella M.L."/>
            <person name="Williams M.M."/>
        </authorList>
    </citation>
    <scope>NUCLEOTIDE SEQUENCE [LARGE SCALE GENOMIC DNA]</scope>
    <source>
        <strain evidence="5">H720</strain>
    </source>
</reference>
<gene>
    <name evidence="4" type="ORF">CS347_04300</name>
</gene>
<dbReference type="InterPro" id="IPR051010">
    <property type="entry name" value="BCAA_transport"/>
</dbReference>
<accession>A0AAN1RVH0</accession>
<dbReference type="SUPFAM" id="SSF53822">
    <property type="entry name" value="Periplasmic binding protein-like I"/>
    <property type="match status" value="1"/>
</dbReference>
<dbReference type="InterPro" id="IPR028081">
    <property type="entry name" value="Leu-bd"/>
</dbReference>
<evidence type="ECO:0000256" key="2">
    <source>
        <dbReference type="ARBA" id="ARBA00022729"/>
    </source>
</evidence>
<sequence length="443" mass="47772">MVFSLVAHFRADTSRENPVLPAGRRFFYYTEKRNVVPKTGMTTLREPSMGKPAFSVIRHRSAAMSVQRFHRFARRHLAALALAGLSGAAGAQNVVVGATVPLTGPLSLTGKQYYNSLKLAEDDINKAGGLQGKPVKFVFEDAQASNGTAVNAYVKLVQENKPAFTFLTSYSTQNIAVAPEVAKTGIPAMYAGGADAVGELGNPWMFRIRPQDSTAAVAMARFVKDELKLAKPGILYIQNDFGQGGANAAAAYLKEQGIAAVGMEAYGQNDKDMSAQILGLKNKGADVILAFVYPQDGAMLLRQIKMLGIKQPVVASSAAFVPAAMQLLSPRDLENVWGVIDTYLPATERGKAYAERFKQRFSMDADPYGAAYYDGAMLMAQAINAVGTEPQKLQAYLKNVKDYQGVSHVYGFDAKGNGVHDVAVVKFADGSKDMRFISAIKVD</sequence>
<dbReference type="PANTHER" id="PTHR30483:SF6">
    <property type="entry name" value="PERIPLASMIC BINDING PROTEIN OF ABC TRANSPORTER FOR NATURAL AMINO ACIDS"/>
    <property type="match status" value="1"/>
</dbReference>
<dbReference type="EMBL" id="CP024172">
    <property type="protein sequence ID" value="AZW16057.1"/>
    <property type="molecule type" value="Genomic_DNA"/>
</dbReference>
<comment type="similarity">
    <text evidence="1">Belongs to the leucine-binding protein family.</text>
</comment>
<dbReference type="AlphaFoldDB" id="A0AAN1RVH0"/>
<organism evidence="4 5">
    <name type="scientific">Bordetella hinzii</name>
    <dbReference type="NCBI Taxonomy" id="103855"/>
    <lineage>
        <taxon>Bacteria</taxon>
        <taxon>Pseudomonadati</taxon>
        <taxon>Pseudomonadota</taxon>
        <taxon>Betaproteobacteria</taxon>
        <taxon>Burkholderiales</taxon>
        <taxon>Alcaligenaceae</taxon>
        <taxon>Bordetella</taxon>
    </lineage>
</organism>
<protein>
    <submittedName>
        <fullName evidence="4">ABC transporter substrate-binding protein</fullName>
    </submittedName>
</protein>
<evidence type="ECO:0000259" key="3">
    <source>
        <dbReference type="Pfam" id="PF13458"/>
    </source>
</evidence>
<name>A0AAN1RVH0_9BORD</name>
<evidence type="ECO:0000256" key="1">
    <source>
        <dbReference type="ARBA" id="ARBA00010062"/>
    </source>
</evidence>
<dbReference type="InterPro" id="IPR028082">
    <property type="entry name" value="Peripla_BP_I"/>
</dbReference>
<dbReference type="Pfam" id="PF13458">
    <property type="entry name" value="Peripla_BP_6"/>
    <property type="match status" value="1"/>
</dbReference>
<keyword evidence="2" id="KW-0732">Signal</keyword>
<dbReference type="PANTHER" id="PTHR30483">
    <property type="entry name" value="LEUCINE-SPECIFIC-BINDING PROTEIN"/>
    <property type="match status" value="1"/>
</dbReference>
<evidence type="ECO:0000313" key="4">
    <source>
        <dbReference type="EMBL" id="AZW16057.1"/>
    </source>
</evidence>
<dbReference type="Gene3D" id="3.40.50.2300">
    <property type="match status" value="2"/>
</dbReference>